<dbReference type="AlphaFoldDB" id="B9SKM8"/>
<dbReference type="Proteomes" id="UP000008311">
    <property type="component" value="Unassembled WGS sequence"/>
</dbReference>
<feature type="region of interest" description="Disordered" evidence="1">
    <location>
        <begin position="68"/>
        <end position="134"/>
    </location>
</feature>
<name>B9SKM8_RICCO</name>
<feature type="compositionally biased region" description="Basic residues" evidence="1">
    <location>
        <begin position="16"/>
        <end position="31"/>
    </location>
</feature>
<evidence type="ECO:0000313" key="3">
    <source>
        <dbReference type="Proteomes" id="UP000008311"/>
    </source>
</evidence>
<dbReference type="InParanoid" id="B9SKM8"/>
<reference evidence="3" key="1">
    <citation type="journal article" date="2010" name="Nat. Biotechnol.">
        <title>Draft genome sequence of the oilseed species Ricinus communis.</title>
        <authorList>
            <person name="Chan A.P."/>
            <person name="Crabtree J."/>
            <person name="Zhao Q."/>
            <person name="Lorenzi H."/>
            <person name="Orvis J."/>
            <person name="Puiu D."/>
            <person name="Melake-Berhan A."/>
            <person name="Jones K.M."/>
            <person name="Redman J."/>
            <person name="Chen G."/>
            <person name="Cahoon E.B."/>
            <person name="Gedil M."/>
            <person name="Stanke M."/>
            <person name="Haas B.J."/>
            <person name="Wortman J.R."/>
            <person name="Fraser-Liggett C.M."/>
            <person name="Ravel J."/>
            <person name="Rabinowicz P.D."/>
        </authorList>
    </citation>
    <scope>NUCLEOTIDE SEQUENCE [LARGE SCALE GENOMIC DNA]</scope>
    <source>
        <strain evidence="3">cv. Hale</strain>
    </source>
</reference>
<proteinExistence type="predicted"/>
<sequence length="190" mass="20925">MEILLMHTAREVGHLNSKKRKKPKMYPRVRVRKQEQQEEEEEYELSPPKENGALLFLKIIESLALQEKENQSLSPPAASITRTTKPNVSGLATPPVSASKANDGIIGTRSKVNKSGRSSGLRKCNSEPKKPTQIQDIASQAKTERHMAIGNIRKGSKPLSSAACSFSNNKKRALSSRIGGSNPKNILEQQ</sequence>
<evidence type="ECO:0000313" key="2">
    <source>
        <dbReference type="EMBL" id="EEF35825.1"/>
    </source>
</evidence>
<dbReference type="EMBL" id="EQ974003">
    <property type="protein sequence ID" value="EEF35825.1"/>
    <property type="molecule type" value="Genomic_DNA"/>
</dbReference>
<organism evidence="2 3">
    <name type="scientific">Ricinus communis</name>
    <name type="common">Castor bean</name>
    <dbReference type="NCBI Taxonomy" id="3988"/>
    <lineage>
        <taxon>Eukaryota</taxon>
        <taxon>Viridiplantae</taxon>
        <taxon>Streptophyta</taxon>
        <taxon>Embryophyta</taxon>
        <taxon>Tracheophyta</taxon>
        <taxon>Spermatophyta</taxon>
        <taxon>Magnoliopsida</taxon>
        <taxon>eudicotyledons</taxon>
        <taxon>Gunneridae</taxon>
        <taxon>Pentapetalae</taxon>
        <taxon>rosids</taxon>
        <taxon>fabids</taxon>
        <taxon>Malpighiales</taxon>
        <taxon>Euphorbiaceae</taxon>
        <taxon>Acalyphoideae</taxon>
        <taxon>Acalypheae</taxon>
        <taxon>Ricinus</taxon>
    </lineage>
</organism>
<feature type="region of interest" description="Disordered" evidence="1">
    <location>
        <begin position="1"/>
        <end position="47"/>
    </location>
</feature>
<keyword evidence="3" id="KW-1185">Reference proteome</keyword>
<accession>B9SKM8</accession>
<dbReference type="PANTHER" id="PTHR38932">
    <property type="entry name" value="BNAC03G64660D PROTEIN"/>
    <property type="match status" value="1"/>
</dbReference>
<gene>
    <name evidence="2" type="ORF">RCOM_0542320</name>
</gene>
<evidence type="ECO:0000256" key="1">
    <source>
        <dbReference type="SAM" id="MobiDB-lite"/>
    </source>
</evidence>
<protein>
    <submittedName>
        <fullName evidence="2">Uncharacterized protein</fullName>
    </submittedName>
</protein>
<dbReference type="PANTHER" id="PTHR38932:SF2">
    <property type="entry name" value="DUF3741 DOMAIN-CONTAINING PROTEIN"/>
    <property type="match status" value="1"/>
</dbReference>